<comment type="caution">
    <text evidence="2">The sequence shown here is derived from an EMBL/GenBank/DDBJ whole genome shotgun (WGS) entry which is preliminary data.</text>
</comment>
<dbReference type="Proteomes" id="UP000248916">
    <property type="component" value="Unassembled WGS sequence"/>
</dbReference>
<keyword evidence="1" id="KW-1133">Transmembrane helix</keyword>
<name>A0A2W7NM00_9RHOB</name>
<feature type="transmembrane region" description="Helical" evidence="1">
    <location>
        <begin position="24"/>
        <end position="44"/>
    </location>
</feature>
<evidence type="ECO:0000313" key="2">
    <source>
        <dbReference type="EMBL" id="PZX14186.1"/>
    </source>
</evidence>
<sequence>MPPYLVAVWAVGTYDDLIATPWTIGWALLWMGVGPILAIAGYFVAAVAPVLSFMTVVGLVIAVPVYPQALTVLLTLFGSFFVTAPPVWITLAVLISVLAIAIYWTTGGLSW</sequence>
<evidence type="ECO:0000313" key="3">
    <source>
        <dbReference type="Proteomes" id="UP000248916"/>
    </source>
</evidence>
<accession>A0A2W7NM00</accession>
<dbReference type="AlphaFoldDB" id="A0A2W7NM00"/>
<keyword evidence="1" id="KW-0472">Membrane</keyword>
<proteinExistence type="predicted"/>
<gene>
    <name evidence="2" type="ORF">LX81_02985</name>
</gene>
<dbReference type="EMBL" id="QKZL01000015">
    <property type="protein sequence ID" value="PZX14186.1"/>
    <property type="molecule type" value="Genomic_DNA"/>
</dbReference>
<feature type="transmembrane region" description="Helical" evidence="1">
    <location>
        <begin position="87"/>
        <end position="106"/>
    </location>
</feature>
<evidence type="ECO:0000256" key="1">
    <source>
        <dbReference type="SAM" id="Phobius"/>
    </source>
</evidence>
<reference evidence="2 3" key="1">
    <citation type="submission" date="2018-06" db="EMBL/GenBank/DDBJ databases">
        <title>Genomic Encyclopedia of Archaeal and Bacterial Type Strains, Phase II (KMG-II): from individual species to whole genera.</title>
        <authorList>
            <person name="Goeker M."/>
        </authorList>
    </citation>
    <scope>NUCLEOTIDE SEQUENCE [LARGE SCALE GENOMIC DNA]</scope>
    <source>
        <strain evidence="2 3">DSM 22009</strain>
    </source>
</reference>
<protein>
    <submittedName>
        <fullName evidence="2">Uncharacterized protein</fullName>
    </submittedName>
</protein>
<feature type="transmembrane region" description="Helical" evidence="1">
    <location>
        <begin position="56"/>
        <end position="81"/>
    </location>
</feature>
<keyword evidence="3" id="KW-1185">Reference proteome</keyword>
<organism evidence="2 3">
    <name type="scientific">Palleronia aestuarii</name>
    <dbReference type="NCBI Taxonomy" id="568105"/>
    <lineage>
        <taxon>Bacteria</taxon>
        <taxon>Pseudomonadati</taxon>
        <taxon>Pseudomonadota</taxon>
        <taxon>Alphaproteobacteria</taxon>
        <taxon>Rhodobacterales</taxon>
        <taxon>Roseobacteraceae</taxon>
        <taxon>Palleronia</taxon>
    </lineage>
</organism>
<keyword evidence="1" id="KW-0812">Transmembrane</keyword>